<evidence type="ECO:0000256" key="3">
    <source>
        <dbReference type="ARBA" id="ARBA00022801"/>
    </source>
</evidence>
<dbReference type="CDD" id="cd08996">
    <property type="entry name" value="GH32_FFase"/>
    <property type="match status" value="1"/>
</dbReference>
<feature type="domain" description="Glycosyl hydrolase family 32 C-terminal" evidence="7">
    <location>
        <begin position="316"/>
        <end position="355"/>
    </location>
</feature>
<gene>
    <name evidence="8" type="ORF">IAC74_01490</name>
</gene>
<feature type="domain" description="Glycosyl hydrolase family 32 N-terminal" evidence="6">
    <location>
        <begin position="7"/>
        <end position="291"/>
    </location>
</feature>
<dbReference type="InterPro" id="IPR013189">
    <property type="entry name" value="Glyco_hydro_32_C"/>
</dbReference>
<dbReference type="EMBL" id="DVOF01000044">
    <property type="protein sequence ID" value="HIV02219.1"/>
    <property type="molecule type" value="Genomic_DNA"/>
</dbReference>
<dbReference type="EC" id="3.2.1.26" evidence="2"/>
<comment type="caution">
    <text evidence="8">The sequence shown here is derived from an EMBL/GenBank/DDBJ whole genome shotgun (WGS) entry which is preliminary data.</text>
</comment>
<dbReference type="InterPro" id="IPR013148">
    <property type="entry name" value="Glyco_hydro_32_N"/>
</dbReference>
<dbReference type="SMART" id="SM00640">
    <property type="entry name" value="Glyco_32"/>
    <property type="match status" value="1"/>
</dbReference>
<dbReference type="PANTHER" id="PTHR43101">
    <property type="entry name" value="BETA-FRUCTOSIDASE"/>
    <property type="match status" value="1"/>
</dbReference>
<dbReference type="SUPFAM" id="SSF75005">
    <property type="entry name" value="Arabinanase/levansucrase/invertase"/>
    <property type="match status" value="1"/>
</dbReference>
<dbReference type="InterPro" id="IPR001362">
    <property type="entry name" value="Glyco_hydro_32"/>
</dbReference>
<reference evidence="8" key="2">
    <citation type="journal article" date="2021" name="PeerJ">
        <title>Extensive microbial diversity within the chicken gut microbiome revealed by metagenomics and culture.</title>
        <authorList>
            <person name="Gilroy R."/>
            <person name="Ravi A."/>
            <person name="Getino M."/>
            <person name="Pursley I."/>
            <person name="Horton D.L."/>
            <person name="Alikhan N.F."/>
            <person name="Baker D."/>
            <person name="Gharbi K."/>
            <person name="Hall N."/>
            <person name="Watson M."/>
            <person name="Adriaenssens E.M."/>
            <person name="Foster-Nyarko E."/>
            <person name="Jarju S."/>
            <person name="Secka A."/>
            <person name="Antonio M."/>
            <person name="Oren A."/>
            <person name="Chaudhuri R.R."/>
            <person name="La Ragione R."/>
            <person name="Hildebrand F."/>
            <person name="Pallen M.J."/>
        </authorList>
    </citation>
    <scope>NUCLEOTIDE SEQUENCE</scope>
    <source>
        <strain evidence="8">4920</strain>
    </source>
</reference>
<evidence type="ECO:0000313" key="8">
    <source>
        <dbReference type="EMBL" id="HIV02219.1"/>
    </source>
</evidence>
<dbReference type="PANTHER" id="PTHR43101:SF1">
    <property type="entry name" value="BETA-FRUCTOSIDASE"/>
    <property type="match status" value="1"/>
</dbReference>
<dbReference type="GO" id="GO:0004564">
    <property type="term" value="F:beta-fructofuranosidase activity"/>
    <property type="evidence" value="ECO:0007669"/>
    <property type="project" value="UniProtKB-EC"/>
</dbReference>
<keyword evidence="4 5" id="KW-0326">Glycosidase</keyword>
<dbReference type="GO" id="GO:0005975">
    <property type="term" value="P:carbohydrate metabolic process"/>
    <property type="evidence" value="ECO:0007669"/>
    <property type="project" value="InterPro"/>
</dbReference>
<name>A0A9D1NFK0_9FIRM</name>
<proteinExistence type="inferred from homology"/>
<dbReference type="Proteomes" id="UP000886743">
    <property type="component" value="Unassembled WGS sequence"/>
</dbReference>
<evidence type="ECO:0000256" key="4">
    <source>
        <dbReference type="ARBA" id="ARBA00023295"/>
    </source>
</evidence>
<evidence type="ECO:0000313" key="9">
    <source>
        <dbReference type="Proteomes" id="UP000886743"/>
    </source>
</evidence>
<protein>
    <recommendedName>
        <fullName evidence="2">beta-fructofuranosidase</fullName>
        <ecNumber evidence="2">3.2.1.26</ecNumber>
    </recommendedName>
</protein>
<dbReference type="Gene3D" id="2.115.10.20">
    <property type="entry name" value="Glycosyl hydrolase domain, family 43"/>
    <property type="match status" value="1"/>
</dbReference>
<evidence type="ECO:0000259" key="7">
    <source>
        <dbReference type="Pfam" id="PF08244"/>
    </source>
</evidence>
<evidence type="ECO:0000256" key="1">
    <source>
        <dbReference type="ARBA" id="ARBA00009902"/>
    </source>
</evidence>
<reference evidence="8" key="1">
    <citation type="submission" date="2020-10" db="EMBL/GenBank/DDBJ databases">
        <authorList>
            <person name="Gilroy R."/>
        </authorList>
    </citation>
    <scope>NUCLEOTIDE SEQUENCE</scope>
    <source>
        <strain evidence="8">4920</strain>
    </source>
</reference>
<dbReference type="InterPro" id="IPR051214">
    <property type="entry name" value="GH32_Enzymes"/>
</dbReference>
<dbReference type="AlphaFoldDB" id="A0A9D1NFK0"/>
<evidence type="ECO:0000256" key="2">
    <source>
        <dbReference type="ARBA" id="ARBA00012758"/>
    </source>
</evidence>
<organism evidence="8 9">
    <name type="scientific">Candidatus Aphodoplasma excrementigallinarum</name>
    <dbReference type="NCBI Taxonomy" id="2840673"/>
    <lineage>
        <taxon>Bacteria</taxon>
        <taxon>Bacillati</taxon>
        <taxon>Bacillota</taxon>
        <taxon>Clostridia</taxon>
        <taxon>Eubacteriales</taxon>
        <taxon>Candidatus Aphodoplasma</taxon>
    </lineage>
</organism>
<comment type="similarity">
    <text evidence="1 5">Belongs to the glycosyl hydrolase 32 family.</text>
</comment>
<sequence>MPRLSYHFEPKQGWSNDPNGLVYFKGKYHAFFQHNPYDTSWGKMHWGHAVSDDLLHWEELPIALYPDMPYEDKGGCFSGSAVIRDGRLYLFYTAVSNAMEQTQCVAYSDDGMTFTKYEGNPIIDRPPAEGSVDFRDPKVTKIGGTYYMVVGTGKDGVGKVVFYTSKDLFHWDYAGVLFEEHNDCRVIECPDFFELDGKYVLIYSIRLNPSPCVGAAIGSFDGKTFVPERIYRPEHGPHFYAPQSFTGPDGERIQIGWMHHFSERPAPQGYVGAFSIPRELHVRDGKLISFPVASARPYLTGSDPLVTVDDSGAVLHTAEGELRSNAKEISSLHVLRDTKTVEVFVNGGEETFTYWFDEN</sequence>
<dbReference type="InterPro" id="IPR023296">
    <property type="entry name" value="Glyco_hydro_beta-prop_sf"/>
</dbReference>
<accession>A0A9D1NFK0</accession>
<evidence type="ECO:0000259" key="6">
    <source>
        <dbReference type="Pfam" id="PF00251"/>
    </source>
</evidence>
<evidence type="ECO:0000256" key="5">
    <source>
        <dbReference type="RuleBase" id="RU362110"/>
    </source>
</evidence>
<keyword evidence="3 5" id="KW-0378">Hydrolase</keyword>
<dbReference type="Pfam" id="PF08244">
    <property type="entry name" value="Glyco_hydro_32C"/>
    <property type="match status" value="1"/>
</dbReference>
<dbReference type="Pfam" id="PF00251">
    <property type="entry name" value="Glyco_hydro_32N"/>
    <property type="match status" value="1"/>
</dbReference>